<dbReference type="EMBL" id="AVOT02011676">
    <property type="protein sequence ID" value="MBW0492616.1"/>
    <property type="molecule type" value="Genomic_DNA"/>
</dbReference>
<gene>
    <name evidence="1" type="ORF">O181_032331</name>
</gene>
<comment type="caution">
    <text evidence="1">The sequence shown here is derived from an EMBL/GenBank/DDBJ whole genome shotgun (WGS) entry which is preliminary data.</text>
</comment>
<evidence type="ECO:0000313" key="2">
    <source>
        <dbReference type="Proteomes" id="UP000765509"/>
    </source>
</evidence>
<dbReference type="PANTHER" id="PTHR11439">
    <property type="entry name" value="GAG-POL-RELATED RETROTRANSPOSON"/>
    <property type="match status" value="1"/>
</dbReference>
<reference evidence="1" key="1">
    <citation type="submission" date="2021-03" db="EMBL/GenBank/DDBJ databases">
        <title>Draft genome sequence of rust myrtle Austropuccinia psidii MF-1, a brazilian biotype.</title>
        <authorList>
            <person name="Quecine M.C."/>
            <person name="Pachon D.M.R."/>
            <person name="Bonatelli M.L."/>
            <person name="Correr F.H."/>
            <person name="Franceschini L.M."/>
            <person name="Leite T.F."/>
            <person name="Margarido G.R.A."/>
            <person name="Almeida C.A."/>
            <person name="Ferrarezi J.A."/>
            <person name="Labate C.A."/>
        </authorList>
    </citation>
    <scope>NUCLEOTIDE SEQUENCE</scope>
    <source>
        <strain evidence="1">MF-1</strain>
    </source>
</reference>
<protein>
    <recommendedName>
        <fullName evidence="3">Copia protein</fullName>
    </recommendedName>
</protein>
<evidence type="ECO:0008006" key="3">
    <source>
        <dbReference type="Google" id="ProtNLM"/>
    </source>
</evidence>
<dbReference type="PANTHER" id="PTHR11439:SF483">
    <property type="entry name" value="PEPTIDE SYNTHASE GLIP-LIKE, PUTATIVE (AFU_ORTHOLOGUE AFUA_3G12920)-RELATED"/>
    <property type="match status" value="1"/>
</dbReference>
<name>A0A9Q3CWL3_9BASI</name>
<dbReference type="OrthoDB" id="3344688at2759"/>
<sequence>MTPMQSNINLEITTDEEHKEFEKLNINYGAAIGSLNYSSQCTRPDLAYTVGTLSQLLEKPSLSHWLELKYIRKTKYLGLTYSMNGSSDIIGYSDSSWAQENNRKSCCGYIFNYGGAAVSWRSKRLNAVSVLLTESEFCALLGTFQEGKWLHQLHSDITRADQKQMLVYCDNQGSINRDKNEVYHSRTKQIDVHYIFVIDYIKKSFICLEYITTNEIVAECMTKALDHVKHQSFNSYMGLNNIESYIENIFLCILG</sequence>
<proteinExistence type="predicted"/>
<dbReference type="AlphaFoldDB" id="A0A9Q3CWL3"/>
<dbReference type="CDD" id="cd09272">
    <property type="entry name" value="RNase_HI_RT_Ty1"/>
    <property type="match status" value="1"/>
</dbReference>
<dbReference type="Proteomes" id="UP000765509">
    <property type="component" value="Unassembled WGS sequence"/>
</dbReference>
<keyword evidence="2" id="KW-1185">Reference proteome</keyword>
<organism evidence="1 2">
    <name type="scientific">Austropuccinia psidii MF-1</name>
    <dbReference type="NCBI Taxonomy" id="1389203"/>
    <lineage>
        <taxon>Eukaryota</taxon>
        <taxon>Fungi</taxon>
        <taxon>Dikarya</taxon>
        <taxon>Basidiomycota</taxon>
        <taxon>Pucciniomycotina</taxon>
        <taxon>Pucciniomycetes</taxon>
        <taxon>Pucciniales</taxon>
        <taxon>Sphaerophragmiaceae</taxon>
        <taxon>Austropuccinia</taxon>
    </lineage>
</organism>
<accession>A0A9Q3CWL3</accession>
<evidence type="ECO:0000313" key="1">
    <source>
        <dbReference type="EMBL" id="MBW0492616.1"/>
    </source>
</evidence>